<keyword evidence="2" id="KW-0472">Membrane</keyword>
<keyword evidence="2" id="KW-1133">Transmembrane helix</keyword>
<reference evidence="3" key="1">
    <citation type="journal article" date="2019" name="MBio">
        <title>Virus Genomes from Deep Sea Sediments Expand the Ocean Megavirome and Support Independent Origins of Viral Gigantism.</title>
        <authorList>
            <person name="Backstrom D."/>
            <person name="Yutin N."/>
            <person name="Jorgensen S.L."/>
            <person name="Dharamshi J."/>
            <person name="Homa F."/>
            <person name="Zaremba-Niedwiedzka K."/>
            <person name="Spang A."/>
            <person name="Wolf Y.I."/>
            <person name="Koonin E.V."/>
            <person name="Ettema T.J."/>
        </authorList>
    </citation>
    <scope>NUCLEOTIDE SEQUENCE</scope>
</reference>
<name>A0A481YSB3_9VIRU</name>
<feature type="region of interest" description="Disordered" evidence="1">
    <location>
        <begin position="141"/>
        <end position="201"/>
    </location>
</feature>
<sequence>MITVDKVQDGVSSLKSEIRSMGEREKLITLFVIGFIFYQYVPVSAVAGYFLGGLVTTLVYVTAISMITFAYFYHAYGQYLDLTTIILRLWNTLEEGKKLAEIEDERKRKEEKAEREKADIKIKINMKEALEELKEEEEVKKKEEGVERRRKEMEELGQEAERRFLEKESREGEAERKREEEDTEKKDMVKKEVERIKESERERNQKVRKVACELGAVSCKCNKKRLDKLGLIVN</sequence>
<evidence type="ECO:0000313" key="3">
    <source>
        <dbReference type="EMBL" id="QBK86153.1"/>
    </source>
</evidence>
<organism evidence="3">
    <name type="scientific">Marseillevirus LCMAC101</name>
    <dbReference type="NCBI Taxonomy" id="2506602"/>
    <lineage>
        <taxon>Viruses</taxon>
        <taxon>Varidnaviria</taxon>
        <taxon>Bamfordvirae</taxon>
        <taxon>Nucleocytoviricota</taxon>
        <taxon>Megaviricetes</taxon>
        <taxon>Pimascovirales</taxon>
        <taxon>Pimascovirales incertae sedis</taxon>
        <taxon>Marseilleviridae</taxon>
    </lineage>
</organism>
<evidence type="ECO:0000256" key="1">
    <source>
        <dbReference type="SAM" id="MobiDB-lite"/>
    </source>
</evidence>
<keyword evidence="2" id="KW-0812">Transmembrane</keyword>
<evidence type="ECO:0000256" key="2">
    <source>
        <dbReference type="SAM" id="Phobius"/>
    </source>
</evidence>
<gene>
    <name evidence="3" type="ORF">LCMAC101_07480</name>
</gene>
<dbReference type="EMBL" id="MK500331">
    <property type="protein sequence ID" value="QBK86153.1"/>
    <property type="molecule type" value="Genomic_DNA"/>
</dbReference>
<protein>
    <submittedName>
        <fullName evidence="3">Uncharacterized protein</fullName>
    </submittedName>
</protein>
<feature type="transmembrane region" description="Helical" evidence="2">
    <location>
        <begin position="57"/>
        <end position="76"/>
    </location>
</feature>
<proteinExistence type="predicted"/>
<accession>A0A481YSB3</accession>
<feature type="transmembrane region" description="Helical" evidence="2">
    <location>
        <begin position="27"/>
        <end position="51"/>
    </location>
</feature>